<evidence type="ECO:0000256" key="3">
    <source>
        <dbReference type="ARBA" id="ARBA00023163"/>
    </source>
</evidence>
<keyword evidence="3" id="KW-0804">Transcription</keyword>
<proteinExistence type="predicted"/>
<dbReference type="PROSITE" id="PS50977">
    <property type="entry name" value="HTH_TETR_2"/>
    <property type="match status" value="1"/>
</dbReference>
<accession>A0ABP8RTT5</accession>
<dbReference type="InterPro" id="IPR009057">
    <property type="entry name" value="Homeodomain-like_sf"/>
</dbReference>
<evidence type="ECO:0000256" key="2">
    <source>
        <dbReference type="ARBA" id="ARBA00023125"/>
    </source>
</evidence>
<feature type="DNA-binding region" description="H-T-H motif" evidence="4">
    <location>
        <begin position="36"/>
        <end position="55"/>
    </location>
</feature>
<evidence type="ECO:0000313" key="6">
    <source>
        <dbReference type="EMBL" id="GAA4548885.1"/>
    </source>
</evidence>
<dbReference type="PANTHER" id="PTHR30055">
    <property type="entry name" value="HTH-TYPE TRANSCRIPTIONAL REGULATOR RUTR"/>
    <property type="match status" value="1"/>
</dbReference>
<dbReference type="Pfam" id="PF00440">
    <property type="entry name" value="TetR_N"/>
    <property type="match status" value="1"/>
</dbReference>
<keyword evidence="1" id="KW-0805">Transcription regulation</keyword>
<evidence type="ECO:0000256" key="1">
    <source>
        <dbReference type="ARBA" id="ARBA00023015"/>
    </source>
</evidence>
<dbReference type="InterPro" id="IPR050109">
    <property type="entry name" value="HTH-type_TetR-like_transc_reg"/>
</dbReference>
<evidence type="ECO:0000256" key="4">
    <source>
        <dbReference type="PROSITE-ProRule" id="PRU00335"/>
    </source>
</evidence>
<dbReference type="Proteomes" id="UP001501598">
    <property type="component" value="Unassembled WGS sequence"/>
</dbReference>
<dbReference type="EMBL" id="BAABGT010000041">
    <property type="protein sequence ID" value="GAA4548885.1"/>
    <property type="molecule type" value="Genomic_DNA"/>
</dbReference>
<organism evidence="6 7">
    <name type="scientific">Pseudonocardia xishanensis</name>
    <dbReference type="NCBI Taxonomy" id="630995"/>
    <lineage>
        <taxon>Bacteria</taxon>
        <taxon>Bacillati</taxon>
        <taxon>Actinomycetota</taxon>
        <taxon>Actinomycetes</taxon>
        <taxon>Pseudonocardiales</taxon>
        <taxon>Pseudonocardiaceae</taxon>
        <taxon>Pseudonocardia</taxon>
    </lineage>
</organism>
<name>A0ABP8RTT5_9PSEU</name>
<dbReference type="RefSeq" id="WP_345419492.1">
    <property type="nucleotide sequence ID" value="NZ_BAABGT010000041.1"/>
</dbReference>
<dbReference type="PANTHER" id="PTHR30055:SF234">
    <property type="entry name" value="HTH-TYPE TRANSCRIPTIONAL REGULATOR BETI"/>
    <property type="match status" value="1"/>
</dbReference>
<feature type="domain" description="HTH tetR-type" evidence="5">
    <location>
        <begin position="13"/>
        <end position="73"/>
    </location>
</feature>
<gene>
    <name evidence="6" type="ORF">GCM10023175_36090</name>
</gene>
<evidence type="ECO:0000313" key="7">
    <source>
        <dbReference type="Proteomes" id="UP001501598"/>
    </source>
</evidence>
<dbReference type="Gene3D" id="1.10.357.10">
    <property type="entry name" value="Tetracycline Repressor, domain 2"/>
    <property type="match status" value="1"/>
</dbReference>
<sequence length="198" mass="21521">MGRGRGPFAGGPEQARRALVAAAEECFLSYGVGRTTMDDIAKRAGVSRPTVYRYFADRDALIVEVVSRRSRAFSGHAREYIDSRLTFAAKLVDGLAFLIDGGRKDPILRALLRPDNLGAASGILSSGNVAENLTFEIWEPILLEAQASGEMSRDVDLRELCALMADVEMMMVGREDLFDPDGPGARELIGDFLLPALV</sequence>
<dbReference type="SUPFAM" id="SSF46689">
    <property type="entry name" value="Homeodomain-like"/>
    <property type="match status" value="1"/>
</dbReference>
<dbReference type="InterPro" id="IPR001647">
    <property type="entry name" value="HTH_TetR"/>
</dbReference>
<evidence type="ECO:0000259" key="5">
    <source>
        <dbReference type="PROSITE" id="PS50977"/>
    </source>
</evidence>
<comment type="caution">
    <text evidence="6">The sequence shown here is derived from an EMBL/GenBank/DDBJ whole genome shotgun (WGS) entry which is preliminary data.</text>
</comment>
<keyword evidence="7" id="KW-1185">Reference proteome</keyword>
<dbReference type="PRINTS" id="PR00455">
    <property type="entry name" value="HTHTETR"/>
</dbReference>
<protein>
    <recommendedName>
        <fullName evidence="5">HTH tetR-type domain-containing protein</fullName>
    </recommendedName>
</protein>
<reference evidence="7" key="1">
    <citation type="journal article" date="2019" name="Int. J. Syst. Evol. Microbiol.">
        <title>The Global Catalogue of Microorganisms (GCM) 10K type strain sequencing project: providing services to taxonomists for standard genome sequencing and annotation.</title>
        <authorList>
            <consortium name="The Broad Institute Genomics Platform"/>
            <consortium name="The Broad Institute Genome Sequencing Center for Infectious Disease"/>
            <person name="Wu L."/>
            <person name="Ma J."/>
        </authorList>
    </citation>
    <scope>NUCLEOTIDE SEQUENCE [LARGE SCALE GENOMIC DNA]</scope>
    <source>
        <strain evidence="7">JCM 17906</strain>
    </source>
</reference>
<keyword evidence="2 4" id="KW-0238">DNA-binding</keyword>